<proteinExistence type="predicted"/>
<sequence>MKIGFSIPQFGAHARAAARIPEFAAAMENAGADSLWVGDRLIAATEPKVGYGGTDSIPAEFNQVLDPFLTLALAAAATERVRLGANVLIAPLYPPAVLARALTTLDVASGGRLIPGFGIGWSPEEYEAAGVPFSQRGARLEQTLDALEAIWTTDPAEYSGTLVSVPRHRAELSTVQKPRPPVHLAAFTPAALDRVGRRGDGWLPVVPVPGPPQWGVRLRELRDVVDRAAEQAGRDPAAIETIVRVNVKAGTGLDHIAEAVRRTADQSGFDDFFIDLTYLSASVDSALTDAHRLLDLLA</sequence>
<dbReference type="InterPro" id="IPR036661">
    <property type="entry name" value="Luciferase-like_sf"/>
</dbReference>
<comment type="caution">
    <text evidence="2">The sequence shown here is derived from an EMBL/GenBank/DDBJ whole genome shotgun (WGS) entry which is preliminary data.</text>
</comment>
<name>A0ABS4QF46_9NOCA</name>
<protein>
    <submittedName>
        <fullName evidence="2">F420-dependent oxidoreductase</fullName>
    </submittedName>
</protein>
<dbReference type="SUPFAM" id="SSF51679">
    <property type="entry name" value="Bacterial luciferase-like"/>
    <property type="match status" value="1"/>
</dbReference>
<reference evidence="2 3" key="1">
    <citation type="submission" date="2021-03" db="EMBL/GenBank/DDBJ databases">
        <title>Sequencing the genomes of 1000 actinobacteria strains.</title>
        <authorList>
            <person name="Klenk H.-P."/>
        </authorList>
    </citation>
    <scope>NUCLEOTIDE SEQUENCE [LARGE SCALE GENOMIC DNA]</scope>
    <source>
        <strain evidence="2 3">DSM 45516</strain>
    </source>
</reference>
<dbReference type="Proteomes" id="UP001519325">
    <property type="component" value="Unassembled WGS sequence"/>
</dbReference>
<dbReference type="PANTHER" id="PTHR43244:SF2">
    <property type="entry name" value="CONSERVED HYPOTHETICAL ALANINE AND PROLINE-RICH PROTEIN"/>
    <property type="match status" value="1"/>
</dbReference>
<dbReference type="Pfam" id="PF00296">
    <property type="entry name" value="Bac_luciferase"/>
    <property type="match status" value="1"/>
</dbReference>
<dbReference type="Gene3D" id="3.20.20.30">
    <property type="entry name" value="Luciferase-like domain"/>
    <property type="match status" value="1"/>
</dbReference>
<feature type="domain" description="Luciferase-like" evidence="1">
    <location>
        <begin position="14"/>
        <end position="263"/>
    </location>
</feature>
<organism evidence="2 3">
    <name type="scientific">Nocardia goodfellowii</name>
    <dbReference type="NCBI Taxonomy" id="882446"/>
    <lineage>
        <taxon>Bacteria</taxon>
        <taxon>Bacillati</taxon>
        <taxon>Actinomycetota</taxon>
        <taxon>Actinomycetes</taxon>
        <taxon>Mycobacteriales</taxon>
        <taxon>Nocardiaceae</taxon>
        <taxon>Nocardia</taxon>
    </lineage>
</organism>
<dbReference type="InterPro" id="IPR019921">
    <property type="entry name" value="Lucif-like_OxRdtase_Rv2161c"/>
</dbReference>
<dbReference type="InterPro" id="IPR011251">
    <property type="entry name" value="Luciferase-like_dom"/>
</dbReference>
<evidence type="ECO:0000259" key="1">
    <source>
        <dbReference type="Pfam" id="PF00296"/>
    </source>
</evidence>
<dbReference type="PANTHER" id="PTHR43244">
    <property type="match status" value="1"/>
</dbReference>
<gene>
    <name evidence="2" type="ORF">BJ987_002671</name>
</gene>
<dbReference type="EMBL" id="JAGGMR010000001">
    <property type="protein sequence ID" value="MBP2189770.1"/>
    <property type="molecule type" value="Genomic_DNA"/>
</dbReference>
<keyword evidence="3" id="KW-1185">Reference proteome</keyword>
<dbReference type="RefSeq" id="WP_209888942.1">
    <property type="nucleotide sequence ID" value="NZ_JAGGMR010000001.1"/>
</dbReference>
<evidence type="ECO:0000313" key="2">
    <source>
        <dbReference type="EMBL" id="MBP2189770.1"/>
    </source>
</evidence>
<dbReference type="NCBIfam" id="TIGR03619">
    <property type="entry name" value="F420_Rv2161c"/>
    <property type="match status" value="1"/>
</dbReference>
<dbReference type="InterPro" id="IPR050564">
    <property type="entry name" value="F420-G6PD/mer"/>
</dbReference>
<accession>A0ABS4QF46</accession>
<evidence type="ECO:0000313" key="3">
    <source>
        <dbReference type="Proteomes" id="UP001519325"/>
    </source>
</evidence>